<dbReference type="RefSeq" id="WP_057763065.1">
    <property type="nucleotide sequence ID" value="NZ_LMBX01000006.1"/>
</dbReference>
<evidence type="ECO:0000256" key="8">
    <source>
        <dbReference type="ARBA" id="ARBA00048428"/>
    </source>
</evidence>
<sequence>MSEVQNDKIRNNVRQNYKEIALRVVSNDNCCAPSCCTPAENQNISIEEISKKMGYTTKELRNIPNGANMGLGCGNPQAIAELKEGETVLDLGSGGGFDCFLASPKVGDKGKVIGVDMTPEMITKARNNAEKNQFSNVDFRLGEIENLPVADSSVDVIISNCVINLSPNKQRVFNEAYRVLKDGGRLAISDVIMTTELPEELQADIQMYSGCISGASTIDNLADVMKLAGFKNISITPKDESKELIKEWAPEHNVEKYIVSAIITAVK</sequence>
<comment type="catalytic activity">
    <reaction evidence="6">
        <text>arsenic triglutathione + [thioredoxin]-dithiol + S-adenosyl-L-methionine + 2 H2O = methylarsonous acid + [thioredoxin]-disulfide + 3 glutathione + S-adenosyl-L-homocysteine + H(+)</text>
        <dbReference type="Rhea" id="RHEA:69460"/>
        <dbReference type="Rhea" id="RHEA-COMP:10698"/>
        <dbReference type="Rhea" id="RHEA-COMP:10700"/>
        <dbReference type="ChEBI" id="CHEBI:15377"/>
        <dbReference type="ChEBI" id="CHEBI:15378"/>
        <dbReference type="ChEBI" id="CHEBI:17826"/>
        <dbReference type="ChEBI" id="CHEBI:29950"/>
        <dbReference type="ChEBI" id="CHEBI:50058"/>
        <dbReference type="ChEBI" id="CHEBI:57856"/>
        <dbReference type="ChEBI" id="CHEBI:57925"/>
        <dbReference type="ChEBI" id="CHEBI:59789"/>
        <dbReference type="ChEBI" id="CHEBI:183640"/>
        <dbReference type="EC" id="2.1.1.137"/>
    </reaction>
</comment>
<dbReference type="PANTHER" id="PTHR43675">
    <property type="entry name" value="ARSENITE METHYLTRANSFERASE"/>
    <property type="match status" value="1"/>
</dbReference>
<evidence type="ECO:0000256" key="3">
    <source>
        <dbReference type="ARBA" id="ARBA00034487"/>
    </source>
</evidence>
<evidence type="ECO:0000256" key="6">
    <source>
        <dbReference type="ARBA" id="ARBA00047941"/>
    </source>
</evidence>
<evidence type="ECO:0000259" key="9">
    <source>
        <dbReference type="Pfam" id="PF13847"/>
    </source>
</evidence>
<dbReference type="Gene3D" id="3.40.50.150">
    <property type="entry name" value="Vaccinia Virus protein VP39"/>
    <property type="match status" value="1"/>
</dbReference>
<evidence type="ECO:0000313" key="10">
    <source>
        <dbReference type="EMBL" id="TCJ01092.1"/>
    </source>
</evidence>
<gene>
    <name evidence="10" type="primary">arsM</name>
    <name evidence="10" type="ORF">E0Y62_25700</name>
</gene>
<dbReference type="NCBIfam" id="NF008823">
    <property type="entry name" value="PRK11873.1"/>
    <property type="match status" value="1"/>
</dbReference>
<evidence type="ECO:0000256" key="5">
    <source>
        <dbReference type="ARBA" id="ARBA00034545"/>
    </source>
</evidence>
<dbReference type="CDD" id="cd02440">
    <property type="entry name" value="AdoMet_MTases"/>
    <property type="match status" value="1"/>
</dbReference>
<evidence type="ECO:0000256" key="4">
    <source>
        <dbReference type="ARBA" id="ARBA00034521"/>
    </source>
</evidence>
<keyword evidence="1 10" id="KW-0808">Transferase</keyword>
<dbReference type="Proteomes" id="UP000293846">
    <property type="component" value="Unassembled WGS sequence"/>
</dbReference>
<proteinExistence type="inferred from homology"/>
<accession>A0A4R1AMU3</accession>
<dbReference type="PANTHER" id="PTHR43675:SF8">
    <property type="entry name" value="ARSENITE METHYLTRANSFERASE"/>
    <property type="match status" value="1"/>
</dbReference>
<keyword evidence="10" id="KW-0489">Methyltransferase</keyword>
<organism evidence="10 11">
    <name type="scientific">Cytobacillus praedii</name>
    <dbReference type="NCBI Taxonomy" id="1742358"/>
    <lineage>
        <taxon>Bacteria</taxon>
        <taxon>Bacillati</taxon>
        <taxon>Bacillota</taxon>
        <taxon>Bacilli</taxon>
        <taxon>Bacillales</taxon>
        <taxon>Bacillaceae</taxon>
        <taxon>Cytobacillus</taxon>
    </lineage>
</organism>
<comment type="similarity">
    <text evidence="3">Belongs to the methyltransferase superfamily. Arsenite methyltransferase family.</text>
</comment>
<dbReference type="GO" id="GO:0032259">
    <property type="term" value="P:methylation"/>
    <property type="evidence" value="ECO:0007669"/>
    <property type="project" value="UniProtKB-KW"/>
</dbReference>
<dbReference type="InterPro" id="IPR029063">
    <property type="entry name" value="SAM-dependent_MTases_sf"/>
</dbReference>
<evidence type="ECO:0000313" key="11">
    <source>
        <dbReference type="Proteomes" id="UP000293846"/>
    </source>
</evidence>
<dbReference type="Pfam" id="PF13847">
    <property type="entry name" value="Methyltransf_31"/>
    <property type="match status" value="1"/>
</dbReference>
<keyword evidence="2" id="KW-0949">S-adenosyl-L-methionine</keyword>
<dbReference type="AlphaFoldDB" id="A0A4R1AMU3"/>
<dbReference type="STRING" id="1742358.GCA_001439605_04518"/>
<dbReference type="InterPro" id="IPR026669">
    <property type="entry name" value="Arsenite_MeTrfase-like"/>
</dbReference>
<comment type="catalytic activity">
    <reaction evidence="7">
        <text>arsenic triglutathione + 2 [thioredoxin]-dithiol + 2 S-adenosyl-L-methionine + H2O = dimethylarsinous acid + 2 [thioredoxin]-disulfide + 3 glutathione + 2 S-adenosyl-L-homocysteine + 2 H(+)</text>
        <dbReference type="Rhea" id="RHEA:69464"/>
        <dbReference type="Rhea" id="RHEA-COMP:10698"/>
        <dbReference type="Rhea" id="RHEA-COMP:10700"/>
        <dbReference type="ChEBI" id="CHEBI:15377"/>
        <dbReference type="ChEBI" id="CHEBI:15378"/>
        <dbReference type="ChEBI" id="CHEBI:23808"/>
        <dbReference type="ChEBI" id="CHEBI:29950"/>
        <dbReference type="ChEBI" id="CHEBI:50058"/>
        <dbReference type="ChEBI" id="CHEBI:57856"/>
        <dbReference type="ChEBI" id="CHEBI:57925"/>
        <dbReference type="ChEBI" id="CHEBI:59789"/>
        <dbReference type="ChEBI" id="CHEBI:183640"/>
        <dbReference type="EC" id="2.1.1.137"/>
    </reaction>
</comment>
<evidence type="ECO:0000256" key="1">
    <source>
        <dbReference type="ARBA" id="ARBA00022679"/>
    </source>
</evidence>
<protein>
    <recommendedName>
        <fullName evidence="5">Arsenite methyltransferase</fullName>
        <ecNumber evidence="4">2.1.1.137</ecNumber>
    </recommendedName>
</protein>
<feature type="domain" description="Methyltransferase" evidence="9">
    <location>
        <begin position="83"/>
        <end position="229"/>
    </location>
</feature>
<dbReference type="InterPro" id="IPR025714">
    <property type="entry name" value="Methyltranfer_dom"/>
</dbReference>
<comment type="catalytic activity">
    <reaction evidence="8">
        <text>arsenic triglutathione + 3 [thioredoxin]-dithiol + 3 S-adenosyl-L-methionine = trimethylarsine + 3 [thioredoxin]-disulfide + 3 glutathione + 3 S-adenosyl-L-homocysteine + 3 H(+)</text>
        <dbReference type="Rhea" id="RHEA:69432"/>
        <dbReference type="Rhea" id="RHEA-COMP:10698"/>
        <dbReference type="Rhea" id="RHEA-COMP:10700"/>
        <dbReference type="ChEBI" id="CHEBI:15378"/>
        <dbReference type="ChEBI" id="CHEBI:27130"/>
        <dbReference type="ChEBI" id="CHEBI:29950"/>
        <dbReference type="ChEBI" id="CHEBI:50058"/>
        <dbReference type="ChEBI" id="CHEBI:57856"/>
        <dbReference type="ChEBI" id="CHEBI:57925"/>
        <dbReference type="ChEBI" id="CHEBI:59789"/>
        <dbReference type="ChEBI" id="CHEBI:183640"/>
        <dbReference type="EC" id="2.1.1.137"/>
    </reaction>
</comment>
<keyword evidence="11" id="KW-1185">Reference proteome</keyword>
<evidence type="ECO:0000256" key="2">
    <source>
        <dbReference type="ARBA" id="ARBA00022691"/>
    </source>
</evidence>
<reference evidence="10 11" key="1">
    <citation type="submission" date="2019-03" db="EMBL/GenBank/DDBJ databases">
        <authorList>
            <person name="Jensen L."/>
            <person name="Storgaard J."/>
            <person name="Sulaj E."/>
            <person name="Schramm A."/>
            <person name="Marshall I.P.G."/>
        </authorList>
    </citation>
    <scope>NUCLEOTIDE SEQUENCE [LARGE SCALE GENOMIC DNA]</scope>
    <source>
        <strain evidence="10 11">2017H2G3</strain>
    </source>
</reference>
<evidence type="ECO:0000256" key="7">
    <source>
        <dbReference type="ARBA" id="ARBA00047943"/>
    </source>
</evidence>
<dbReference type="EC" id="2.1.1.137" evidence="4"/>
<dbReference type="GO" id="GO:0030791">
    <property type="term" value="F:arsenite methyltransferase activity"/>
    <property type="evidence" value="ECO:0007669"/>
    <property type="project" value="UniProtKB-EC"/>
</dbReference>
<dbReference type="SUPFAM" id="SSF53335">
    <property type="entry name" value="S-adenosyl-L-methionine-dependent methyltransferases"/>
    <property type="match status" value="1"/>
</dbReference>
<dbReference type="EMBL" id="SJTH01000083">
    <property type="protein sequence ID" value="TCJ01092.1"/>
    <property type="molecule type" value="Genomic_DNA"/>
</dbReference>
<name>A0A4R1AMU3_9BACI</name>
<comment type="caution">
    <text evidence="10">The sequence shown here is derived from an EMBL/GenBank/DDBJ whole genome shotgun (WGS) entry which is preliminary data.</text>
</comment>
<dbReference type="OrthoDB" id="43862at2"/>